<gene>
    <name evidence="11" type="ORF">Ccrd_001458</name>
</gene>
<keyword evidence="5" id="KW-0547">Nucleotide-binding</keyword>
<dbReference type="GO" id="GO:0004674">
    <property type="term" value="F:protein serine/threonine kinase activity"/>
    <property type="evidence" value="ECO:0007669"/>
    <property type="project" value="UniProtKB-KW"/>
</dbReference>
<dbReference type="Gramene" id="KVH96452">
    <property type="protein sequence ID" value="KVH96452"/>
    <property type="gene ID" value="Ccrd_001458"/>
</dbReference>
<evidence type="ECO:0000256" key="4">
    <source>
        <dbReference type="ARBA" id="ARBA00022679"/>
    </source>
</evidence>
<comment type="subcellular location">
    <subcellularLocation>
        <location evidence="1">Membrane</location>
        <topology evidence="1">Single-pass type I membrane protein</topology>
    </subcellularLocation>
</comment>
<comment type="caution">
    <text evidence="11">The sequence shown here is derived from an EMBL/GenBank/DDBJ whole genome shotgun (WGS) entry which is preliminary data.</text>
</comment>
<comment type="catalytic activity">
    <reaction evidence="8">
        <text>L-threonyl-[protein] + ATP = O-phospho-L-threonyl-[protein] + ADP + H(+)</text>
        <dbReference type="Rhea" id="RHEA:46608"/>
        <dbReference type="Rhea" id="RHEA-COMP:11060"/>
        <dbReference type="Rhea" id="RHEA-COMP:11605"/>
        <dbReference type="ChEBI" id="CHEBI:15378"/>
        <dbReference type="ChEBI" id="CHEBI:30013"/>
        <dbReference type="ChEBI" id="CHEBI:30616"/>
        <dbReference type="ChEBI" id="CHEBI:61977"/>
        <dbReference type="ChEBI" id="CHEBI:456216"/>
        <dbReference type="EC" id="2.7.11.1"/>
    </reaction>
</comment>
<dbReference type="EMBL" id="LEKV01004304">
    <property type="protein sequence ID" value="KVH96452.1"/>
    <property type="molecule type" value="Genomic_DNA"/>
</dbReference>
<dbReference type="SUPFAM" id="SSF56112">
    <property type="entry name" value="Protein kinase-like (PK-like)"/>
    <property type="match status" value="1"/>
</dbReference>
<accession>A0A103XT67</accession>
<dbReference type="PANTHER" id="PTHR48006:SF102">
    <property type="entry name" value="LEUCINE-RICH REPEAT-CONTAINING PROTEIN DDB_G0281931-RELATED"/>
    <property type="match status" value="1"/>
</dbReference>
<protein>
    <recommendedName>
        <fullName evidence="2">non-specific serine/threonine protein kinase</fullName>
        <ecNumber evidence="2">2.7.11.1</ecNumber>
    </recommendedName>
</protein>
<dbReference type="InterPro" id="IPR011009">
    <property type="entry name" value="Kinase-like_dom_sf"/>
</dbReference>
<dbReference type="EC" id="2.7.11.1" evidence="2"/>
<dbReference type="PANTHER" id="PTHR48006">
    <property type="entry name" value="LEUCINE-RICH REPEAT-CONTAINING PROTEIN DDB_G0281931-RELATED"/>
    <property type="match status" value="1"/>
</dbReference>
<evidence type="ECO:0000259" key="10">
    <source>
        <dbReference type="Pfam" id="PF07714"/>
    </source>
</evidence>
<keyword evidence="4" id="KW-0808">Transferase</keyword>
<dbReference type="AlphaFoldDB" id="A0A103XT67"/>
<dbReference type="GO" id="GO:0005524">
    <property type="term" value="F:ATP binding"/>
    <property type="evidence" value="ECO:0007669"/>
    <property type="project" value="UniProtKB-KW"/>
</dbReference>
<evidence type="ECO:0000313" key="11">
    <source>
        <dbReference type="EMBL" id="KVH96452.1"/>
    </source>
</evidence>
<proteinExistence type="predicted"/>
<dbReference type="GO" id="GO:0016020">
    <property type="term" value="C:membrane"/>
    <property type="evidence" value="ECO:0007669"/>
    <property type="project" value="UniProtKB-SubCell"/>
</dbReference>
<evidence type="ECO:0000256" key="6">
    <source>
        <dbReference type="ARBA" id="ARBA00022777"/>
    </source>
</evidence>
<comment type="catalytic activity">
    <reaction evidence="9">
        <text>L-seryl-[protein] + ATP = O-phospho-L-seryl-[protein] + ADP + H(+)</text>
        <dbReference type="Rhea" id="RHEA:17989"/>
        <dbReference type="Rhea" id="RHEA-COMP:9863"/>
        <dbReference type="Rhea" id="RHEA-COMP:11604"/>
        <dbReference type="ChEBI" id="CHEBI:15378"/>
        <dbReference type="ChEBI" id="CHEBI:29999"/>
        <dbReference type="ChEBI" id="CHEBI:30616"/>
        <dbReference type="ChEBI" id="CHEBI:83421"/>
        <dbReference type="ChEBI" id="CHEBI:456216"/>
        <dbReference type="EC" id="2.7.11.1"/>
    </reaction>
</comment>
<organism evidence="11 12">
    <name type="scientific">Cynara cardunculus var. scolymus</name>
    <name type="common">Globe artichoke</name>
    <name type="synonym">Cynara scolymus</name>
    <dbReference type="NCBI Taxonomy" id="59895"/>
    <lineage>
        <taxon>Eukaryota</taxon>
        <taxon>Viridiplantae</taxon>
        <taxon>Streptophyta</taxon>
        <taxon>Embryophyta</taxon>
        <taxon>Tracheophyta</taxon>
        <taxon>Spermatophyta</taxon>
        <taxon>Magnoliopsida</taxon>
        <taxon>eudicotyledons</taxon>
        <taxon>Gunneridae</taxon>
        <taxon>Pentapetalae</taxon>
        <taxon>asterids</taxon>
        <taxon>campanulids</taxon>
        <taxon>Asterales</taxon>
        <taxon>Asteraceae</taxon>
        <taxon>Carduoideae</taxon>
        <taxon>Cardueae</taxon>
        <taxon>Carduinae</taxon>
        <taxon>Cynara</taxon>
    </lineage>
</organism>
<evidence type="ECO:0000313" key="12">
    <source>
        <dbReference type="Proteomes" id="UP000243975"/>
    </source>
</evidence>
<keyword evidence="3" id="KW-0723">Serine/threonine-protein kinase</keyword>
<evidence type="ECO:0000256" key="8">
    <source>
        <dbReference type="ARBA" id="ARBA00047899"/>
    </source>
</evidence>
<dbReference type="Proteomes" id="UP000243975">
    <property type="component" value="Unassembled WGS sequence"/>
</dbReference>
<dbReference type="InterPro" id="IPR051824">
    <property type="entry name" value="LRR_Rcpt-Like_S/T_Kinase"/>
</dbReference>
<evidence type="ECO:0000256" key="1">
    <source>
        <dbReference type="ARBA" id="ARBA00004479"/>
    </source>
</evidence>
<dbReference type="Gene3D" id="1.10.510.10">
    <property type="entry name" value="Transferase(Phosphotransferase) domain 1"/>
    <property type="match status" value="1"/>
</dbReference>
<reference evidence="11 12" key="1">
    <citation type="journal article" date="2016" name="Sci. Rep.">
        <title>The genome sequence of the outbreeding globe artichoke constructed de novo incorporating a phase-aware low-pass sequencing strategy of F1 progeny.</title>
        <authorList>
            <person name="Scaglione D."/>
            <person name="Reyes-Chin-Wo S."/>
            <person name="Acquadro A."/>
            <person name="Froenicke L."/>
            <person name="Portis E."/>
            <person name="Beitel C."/>
            <person name="Tirone M."/>
            <person name="Mauro R."/>
            <person name="Lo Monaco A."/>
            <person name="Mauromicale G."/>
            <person name="Faccioli P."/>
            <person name="Cattivelli L."/>
            <person name="Rieseberg L."/>
            <person name="Michelmore R."/>
            <person name="Lanteri S."/>
        </authorList>
    </citation>
    <scope>NUCLEOTIDE SEQUENCE [LARGE SCALE GENOMIC DNA]</scope>
    <source>
        <strain evidence="11">2C</strain>
    </source>
</reference>
<evidence type="ECO:0000256" key="3">
    <source>
        <dbReference type="ARBA" id="ARBA00022527"/>
    </source>
</evidence>
<keyword evidence="12" id="KW-1185">Reference proteome</keyword>
<evidence type="ECO:0000256" key="5">
    <source>
        <dbReference type="ARBA" id="ARBA00022741"/>
    </source>
</evidence>
<keyword evidence="6" id="KW-0418">Kinase</keyword>
<dbReference type="InterPro" id="IPR001245">
    <property type="entry name" value="Ser-Thr/Tyr_kinase_cat_dom"/>
</dbReference>
<dbReference type="Pfam" id="PF07714">
    <property type="entry name" value="PK_Tyr_Ser-Thr"/>
    <property type="match status" value="1"/>
</dbReference>
<evidence type="ECO:0000256" key="2">
    <source>
        <dbReference type="ARBA" id="ARBA00012513"/>
    </source>
</evidence>
<keyword evidence="7" id="KW-0067">ATP-binding</keyword>
<evidence type="ECO:0000256" key="9">
    <source>
        <dbReference type="ARBA" id="ARBA00048679"/>
    </source>
</evidence>
<evidence type="ECO:0000256" key="7">
    <source>
        <dbReference type="ARBA" id="ARBA00022840"/>
    </source>
</evidence>
<feature type="domain" description="Serine-threonine/tyrosine-protein kinase catalytic" evidence="10">
    <location>
        <begin position="6"/>
        <end position="56"/>
    </location>
</feature>
<sequence>MGLIAREFKAEVEALSTAQHKNLVSLQGYCVHDGSQLLIYSYMENGSLDYWLSKLDWPTKSRCLWRTTMTS</sequence>
<name>A0A103XT67_CYNCS</name>